<dbReference type="Proteomes" id="UP000008467">
    <property type="component" value="Chromosome"/>
</dbReference>
<evidence type="ECO:0000313" key="7">
    <source>
        <dbReference type="Proteomes" id="UP000008467"/>
    </source>
</evidence>
<accession>F2JKF8</accession>
<dbReference type="EMBL" id="CP002582">
    <property type="protein sequence ID" value="ADZ85673.1"/>
    <property type="molecule type" value="Genomic_DNA"/>
</dbReference>
<evidence type="ECO:0000259" key="5">
    <source>
        <dbReference type="Pfam" id="PF13427"/>
    </source>
</evidence>
<dbReference type="InterPro" id="IPR043519">
    <property type="entry name" value="NT_sf"/>
</dbReference>
<dbReference type="GO" id="GO:0070566">
    <property type="term" value="F:adenylyltransferase activity"/>
    <property type="evidence" value="ECO:0007669"/>
    <property type="project" value="InterPro"/>
</dbReference>
<dbReference type="AlphaFoldDB" id="F2JKF8"/>
<dbReference type="PIRSF" id="PIRSF000819">
    <property type="entry name" value="Streptomycin_3-adenylyltransf"/>
    <property type="match status" value="1"/>
</dbReference>
<feature type="domain" description="Adenylyltransferase AadA C-terminal" evidence="5">
    <location>
        <begin position="147"/>
        <end position="246"/>
    </location>
</feature>
<reference evidence="6 7" key="1">
    <citation type="journal article" date="2011" name="J. Bacteriol.">
        <title>Complete genome sequence of the cellulose-degrading bacterium Cellulosilyticum lentocellum.</title>
        <authorList>
            <consortium name="US DOE Joint Genome Institute"/>
            <person name="Miller D.A."/>
            <person name="Suen G."/>
            <person name="Bruce D."/>
            <person name="Copeland A."/>
            <person name="Cheng J.F."/>
            <person name="Detter C."/>
            <person name="Goodwin L.A."/>
            <person name="Han C.S."/>
            <person name="Hauser L.J."/>
            <person name="Land M.L."/>
            <person name="Lapidus A."/>
            <person name="Lucas S."/>
            <person name="Meincke L."/>
            <person name="Pitluck S."/>
            <person name="Tapia R."/>
            <person name="Teshima H."/>
            <person name="Woyke T."/>
            <person name="Fox B.G."/>
            <person name="Angert E.R."/>
            <person name="Currie C.R."/>
        </authorList>
    </citation>
    <scope>NUCLEOTIDE SEQUENCE [LARGE SCALE GENOMIC DNA]</scope>
    <source>
        <strain evidence="7">ATCC 49066 / DSM 5427 / NCIMB 11756 / RHM5</strain>
    </source>
</reference>
<dbReference type="InterPro" id="IPR002934">
    <property type="entry name" value="Polymerase_NTP_transf_dom"/>
</dbReference>
<organism evidence="6 7">
    <name type="scientific">Cellulosilyticum lentocellum (strain ATCC 49066 / DSM 5427 / NCIMB 11756 / RHM5)</name>
    <name type="common">Clostridium lentocellum</name>
    <dbReference type="NCBI Taxonomy" id="642492"/>
    <lineage>
        <taxon>Bacteria</taxon>
        <taxon>Bacillati</taxon>
        <taxon>Bacillota</taxon>
        <taxon>Clostridia</taxon>
        <taxon>Lachnospirales</taxon>
        <taxon>Cellulosilyticaceae</taxon>
        <taxon>Cellulosilyticum</taxon>
    </lineage>
</organism>
<keyword evidence="7" id="KW-1185">Reference proteome</keyword>
<dbReference type="RefSeq" id="WP_013658946.1">
    <property type="nucleotide sequence ID" value="NC_015275.1"/>
</dbReference>
<keyword evidence="2" id="KW-0046">Antibiotic resistance</keyword>
<evidence type="ECO:0000256" key="3">
    <source>
        <dbReference type="ARBA" id="ARBA00047831"/>
    </source>
</evidence>
<proteinExistence type="predicted"/>
<evidence type="ECO:0000256" key="2">
    <source>
        <dbReference type="ARBA" id="ARBA00023251"/>
    </source>
</evidence>
<gene>
    <name evidence="6" type="ordered locus">Clole_3995</name>
</gene>
<dbReference type="HOGENOM" id="CLU_071584_1_0_9"/>
<sequence>MNYNEILDQISCEYNRVLSDNLVGIYVHGSIAFGCFNWDKSDIDFLVVTKEIPSLEEKKELIKVLMELDKACPPKGLEMSLVLEKVCSEFIYPTPFELHFSNAHKEKCKDNIEEYVKAMNGVDKDLAAHFTVIRSVGIVLCGKDIATLFGEIPKANYIDSIKCDVECAEDEIIENPIYSVLNLCRVLAYMRENLVISKEQGGLWGIKKLPSVYVPVIKEAVKCYQSNECFSMDFKLAKEFSHYMVKQIFVDN</sequence>
<evidence type="ECO:0000259" key="4">
    <source>
        <dbReference type="Pfam" id="PF01909"/>
    </source>
</evidence>
<evidence type="ECO:0000256" key="1">
    <source>
        <dbReference type="ARBA" id="ARBA00022679"/>
    </source>
</evidence>
<name>F2JKF8_CELLD</name>
<dbReference type="SUPFAM" id="SSF81301">
    <property type="entry name" value="Nucleotidyltransferase"/>
    <property type="match status" value="1"/>
</dbReference>
<dbReference type="STRING" id="642492.Clole_3995"/>
<dbReference type="Gene3D" id="3.30.460.10">
    <property type="entry name" value="Beta Polymerase, domain 2"/>
    <property type="match status" value="1"/>
</dbReference>
<evidence type="ECO:0000313" key="6">
    <source>
        <dbReference type="EMBL" id="ADZ85673.1"/>
    </source>
</evidence>
<dbReference type="KEGG" id="cle:Clole_3995"/>
<protein>
    <submittedName>
        <fullName evidence="6">DNA polymerase beta domain protein region</fullName>
    </submittedName>
</protein>
<dbReference type="GO" id="GO:0046677">
    <property type="term" value="P:response to antibiotic"/>
    <property type="evidence" value="ECO:0007669"/>
    <property type="project" value="UniProtKB-KW"/>
</dbReference>
<dbReference type="InterPro" id="IPR024172">
    <property type="entry name" value="AadA/Aad9"/>
</dbReference>
<dbReference type="Pfam" id="PF13427">
    <property type="entry name" value="AadA_C"/>
    <property type="match status" value="1"/>
</dbReference>
<dbReference type="InterPro" id="IPR025184">
    <property type="entry name" value="AadA_C"/>
</dbReference>
<dbReference type="Pfam" id="PF01909">
    <property type="entry name" value="NTP_transf_2"/>
    <property type="match status" value="1"/>
</dbReference>
<dbReference type="eggNOG" id="COG1708">
    <property type="taxonomic scope" value="Bacteria"/>
</dbReference>
<keyword evidence="1" id="KW-0808">Transferase</keyword>
<dbReference type="CDD" id="cd05403">
    <property type="entry name" value="NT_KNTase_like"/>
    <property type="match status" value="1"/>
</dbReference>
<comment type="catalytic activity">
    <reaction evidence="3">
        <text>spectinomycin + ATP = 9-O-adenylylspectinomycin + diphosphate</text>
        <dbReference type="Rhea" id="RHEA:63228"/>
        <dbReference type="ChEBI" id="CHEBI:30616"/>
        <dbReference type="ChEBI" id="CHEBI:33019"/>
        <dbReference type="ChEBI" id="CHEBI:146260"/>
        <dbReference type="ChEBI" id="CHEBI:146261"/>
    </reaction>
</comment>
<feature type="domain" description="Polymerase nucleotidyl transferase" evidence="4">
    <location>
        <begin position="22"/>
        <end position="71"/>
    </location>
</feature>